<dbReference type="Proteomes" id="UP000244855">
    <property type="component" value="Unassembled WGS sequence"/>
</dbReference>
<evidence type="ECO:0000313" key="1">
    <source>
        <dbReference type="EMBL" id="PVH91391.1"/>
    </source>
</evidence>
<reference evidence="1 2" key="1">
    <citation type="journal article" date="2018" name="Sci. Rep.">
        <title>Comparative genomics provides insights into the lifestyle and reveals functional heterogeneity of dark septate endophytic fungi.</title>
        <authorList>
            <person name="Knapp D.G."/>
            <person name="Nemeth J.B."/>
            <person name="Barry K."/>
            <person name="Hainaut M."/>
            <person name="Henrissat B."/>
            <person name="Johnson J."/>
            <person name="Kuo A."/>
            <person name="Lim J.H.P."/>
            <person name="Lipzen A."/>
            <person name="Nolan M."/>
            <person name="Ohm R.A."/>
            <person name="Tamas L."/>
            <person name="Grigoriev I.V."/>
            <person name="Spatafora J.W."/>
            <person name="Nagy L.G."/>
            <person name="Kovacs G.M."/>
        </authorList>
    </citation>
    <scope>NUCLEOTIDE SEQUENCE [LARGE SCALE GENOMIC DNA]</scope>
    <source>
        <strain evidence="1 2">DSE2036</strain>
    </source>
</reference>
<dbReference type="AlphaFoldDB" id="A0A2V1D075"/>
<dbReference type="EMBL" id="KZ805875">
    <property type="protein sequence ID" value="PVH91391.1"/>
    <property type="molecule type" value="Genomic_DNA"/>
</dbReference>
<evidence type="ECO:0000313" key="2">
    <source>
        <dbReference type="Proteomes" id="UP000244855"/>
    </source>
</evidence>
<organism evidence="1 2">
    <name type="scientific">Periconia macrospinosa</name>
    <dbReference type="NCBI Taxonomy" id="97972"/>
    <lineage>
        <taxon>Eukaryota</taxon>
        <taxon>Fungi</taxon>
        <taxon>Dikarya</taxon>
        <taxon>Ascomycota</taxon>
        <taxon>Pezizomycotina</taxon>
        <taxon>Dothideomycetes</taxon>
        <taxon>Pleosporomycetidae</taxon>
        <taxon>Pleosporales</taxon>
        <taxon>Massarineae</taxon>
        <taxon>Periconiaceae</taxon>
        <taxon>Periconia</taxon>
    </lineage>
</organism>
<gene>
    <name evidence="1" type="ORF">DM02DRAFT_664049</name>
</gene>
<protein>
    <recommendedName>
        <fullName evidence="3">BED-type domain-containing protein</fullName>
    </recommendedName>
</protein>
<proteinExistence type="predicted"/>
<evidence type="ECO:0008006" key="3">
    <source>
        <dbReference type="Google" id="ProtNLM"/>
    </source>
</evidence>
<sequence length="155" mass="17483">MSDSAIADRKTKPVNFHQVILTHEPKKGLAPLQPGRKRRSKEKRLYVCKICPSWEETHLGNTITHVKVKHPVSSMSSGTRPYASTQRSISSIYTPITATDTLRGSFNRQAYREALIGLLTRRRVPLSAVEWEELEQLCLACNPAIKDELITARTT</sequence>
<name>A0A2V1D075_9PLEO</name>
<accession>A0A2V1D075</accession>
<dbReference type="OrthoDB" id="3941648at2759"/>
<keyword evidence="2" id="KW-1185">Reference proteome</keyword>
<feature type="non-terminal residue" evidence="1">
    <location>
        <position position="155"/>
    </location>
</feature>